<name>A0A9D5M0E1_9FIRM</name>
<evidence type="ECO:0000313" key="3">
    <source>
        <dbReference type="Proteomes" id="UP000806542"/>
    </source>
</evidence>
<organism evidence="2 3">
    <name type="scientific">Ructibacterium gallinarum</name>
    <dbReference type="NCBI Taxonomy" id="2779355"/>
    <lineage>
        <taxon>Bacteria</taxon>
        <taxon>Bacillati</taxon>
        <taxon>Bacillota</taxon>
        <taxon>Clostridia</taxon>
        <taxon>Eubacteriales</taxon>
        <taxon>Oscillospiraceae</taxon>
        <taxon>Ructibacterium</taxon>
    </lineage>
</organism>
<gene>
    <name evidence="2" type="ORF">INF28_01570</name>
</gene>
<proteinExistence type="predicted"/>
<dbReference type="AlphaFoldDB" id="A0A9D5M0E1"/>
<keyword evidence="1" id="KW-0732">Signal</keyword>
<reference evidence="2" key="1">
    <citation type="submission" date="2020-10" db="EMBL/GenBank/DDBJ databases">
        <title>ChiBAC.</title>
        <authorList>
            <person name="Zenner C."/>
            <person name="Hitch T.C.A."/>
            <person name="Clavel T."/>
        </authorList>
    </citation>
    <scope>NUCLEOTIDE SEQUENCE</scope>
    <source>
        <strain evidence="2">DSM 107454</strain>
    </source>
</reference>
<evidence type="ECO:0000313" key="2">
    <source>
        <dbReference type="EMBL" id="MBE5039158.1"/>
    </source>
</evidence>
<evidence type="ECO:0000256" key="1">
    <source>
        <dbReference type="SAM" id="SignalP"/>
    </source>
</evidence>
<dbReference type="EMBL" id="JADCKB010000002">
    <property type="protein sequence ID" value="MBE5039158.1"/>
    <property type="molecule type" value="Genomic_DNA"/>
</dbReference>
<comment type="caution">
    <text evidence="2">The sequence shown here is derived from an EMBL/GenBank/DDBJ whole genome shotgun (WGS) entry which is preliminary data.</text>
</comment>
<sequence length="632" mass="68775">MKKFIGLLTCLTLTLTSVIGFPVSGAETEKLNIGSFEGFDLAAVVNESSTEYTDGTKWGTPDVDRDKLSEAFLVQDGVLWGKDPSTSATVYYDQANTQVLKKKFAKLTAGQTLKVTSRIKLNKSIGSLTEASVRIGGGNGDLKILGFSFNWYNPNAAERYIVSALKQNQQINPWAGSDGDYRGTVVAGYDDVNNIPDNMTDLLTELSIVPVDAAASAYDAVLRLPELGYSTSLRISKEEAEAYDYFAFYTSREKSMADTGKQTMGIASLLITEEDTVPSVPEEGKVSFGEVQLSDASVRFDQDMAAMNLGTVMAAAGSTYENGDTWGANDITDLTDCYTVQDGTLWARGRLNKGQTEANILSRKFAKIQDGESLSVSAVVNFADFAFDETDVSFRLFDSAAAENNYVLLRFNQLWNGQELSALSRNQTPGAWQNENGTGTVLLGRGYWHIASAVPEEDKGLDGDVQMTVTLQPDGDGYKLSLSLAGRQTYTAEKTISKADALGLDTFAVYSSSNGKTSGSANFMGLKNVSIATLPDKTALSPDEDNTLYIPYTNTTGEAKNIVICAAVCGKEDHAQKRFFIEESRYQNFAETKDNLEINVGKIADNEYVRVFLFNDFEQLIPLAESMQVGEV</sequence>
<protein>
    <submittedName>
        <fullName evidence="2">Uncharacterized protein</fullName>
    </submittedName>
</protein>
<dbReference type="Proteomes" id="UP000806542">
    <property type="component" value="Unassembled WGS sequence"/>
</dbReference>
<feature type="chain" id="PRO_5038418134" evidence="1">
    <location>
        <begin position="27"/>
        <end position="632"/>
    </location>
</feature>
<keyword evidence="3" id="KW-1185">Reference proteome</keyword>
<dbReference type="RefSeq" id="WP_226391721.1">
    <property type="nucleotide sequence ID" value="NZ_JADCKB010000002.1"/>
</dbReference>
<accession>A0A9D5M0E1</accession>
<feature type="signal peptide" evidence="1">
    <location>
        <begin position="1"/>
        <end position="26"/>
    </location>
</feature>